<dbReference type="InterPro" id="IPR036412">
    <property type="entry name" value="HAD-like_sf"/>
</dbReference>
<dbReference type="Pfam" id="PF08282">
    <property type="entry name" value="Hydrolase_3"/>
    <property type="match status" value="1"/>
</dbReference>
<dbReference type="Gene3D" id="3.30.1240.10">
    <property type="match status" value="1"/>
</dbReference>
<sequence length="272" mass="30287">MGKFKLVALDMDGTTYANLGNYIEPNVDVINNVIRKGVKVVFVTGRPVLAKVNKFEIYDFDKQEALVAGFNGALIYDLKNDKVIDANPIPKDIVKKAFDLISSGKFADQEIWAYSTDMSKCFVSKPIELSKGLFFETNFFEGNLMVFNEDIATNCYKLLIFNVVPSFVEELRNLGLEVAWHPESLGGEVTLKGINKKYAVEFLKNYYAIEIDEILAMGDGANDIPMLEYAGLSIAPANANDEVKKHAKVVSKFTHLEGSVAKELKNYVLGDN</sequence>
<dbReference type="EMBL" id="CP006682">
    <property type="protein sequence ID" value="AHB35992.1"/>
    <property type="molecule type" value="Genomic_DNA"/>
</dbReference>
<dbReference type="GO" id="GO:0016791">
    <property type="term" value="F:phosphatase activity"/>
    <property type="evidence" value="ECO:0007669"/>
    <property type="project" value="TreeGrafter"/>
</dbReference>
<dbReference type="PATRIC" id="fig|1276258.3.peg.141"/>
<name>V5RH73_SPIAP</name>
<dbReference type="Proteomes" id="UP000018550">
    <property type="component" value="Chromosome"/>
</dbReference>
<protein>
    <submittedName>
        <fullName evidence="1">HAD family hydrolase</fullName>
    </submittedName>
</protein>
<accession>V5RH73</accession>
<dbReference type="AlphaFoldDB" id="V5RH73"/>
<dbReference type="InterPro" id="IPR023214">
    <property type="entry name" value="HAD_sf"/>
</dbReference>
<keyword evidence="1" id="KW-0378">Hydrolase</keyword>
<dbReference type="eggNOG" id="COG0561">
    <property type="taxonomic scope" value="Bacteria"/>
</dbReference>
<dbReference type="Gene3D" id="3.40.50.1000">
    <property type="entry name" value="HAD superfamily/HAD-like"/>
    <property type="match status" value="1"/>
</dbReference>
<evidence type="ECO:0000313" key="1">
    <source>
        <dbReference type="EMBL" id="AHB35992.1"/>
    </source>
</evidence>
<dbReference type="SUPFAM" id="SSF56784">
    <property type="entry name" value="HAD-like"/>
    <property type="match status" value="1"/>
</dbReference>
<dbReference type="HOGENOM" id="CLU_044146_0_1_14"/>
<organism evidence="1 2">
    <name type="scientific">Spiroplasma apis B31</name>
    <dbReference type="NCBI Taxonomy" id="1276258"/>
    <lineage>
        <taxon>Bacteria</taxon>
        <taxon>Bacillati</taxon>
        <taxon>Mycoplasmatota</taxon>
        <taxon>Mollicutes</taxon>
        <taxon>Entomoplasmatales</taxon>
        <taxon>Spiroplasmataceae</taxon>
        <taxon>Spiroplasma</taxon>
    </lineage>
</organism>
<gene>
    <name evidence="1" type="ORF">SAPIS_v1c01460</name>
</gene>
<dbReference type="PANTHER" id="PTHR10000:SF8">
    <property type="entry name" value="HAD SUPERFAMILY HYDROLASE-LIKE, TYPE 3"/>
    <property type="match status" value="1"/>
</dbReference>
<dbReference type="RefSeq" id="WP_023788926.1">
    <property type="nucleotide sequence ID" value="NC_022998.1"/>
</dbReference>
<reference evidence="1 2" key="1">
    <citation type="journal article" date="2014" name="Genome Announc.">
        <title>Complete Genome Sequence of Spiroplasma apis B31T (ATCC 33834), a Bacterium Associated with May Disease of Honeybees (Apis mellifera).</title>
        <authorList>
            <person name="Ku C."/>
            <person name="Lo W.S."/>
            <person name="Chen L.L."/>
            <person name="Kuo C.H."/>
        </authorList>
    </citation>
    <scope>NUCLEOTIDE SEQUENCE [LARGE SCALE GENOMIC DNA]</scope>
    <source>
        <strain evidence="1">B31</strain>
    </source>
</reference>
<evidence type="ECO:0000313" key="2">
    <source>
        <dbReference type="Proteomes" id="UP000018550"/>
    </source>
</evidence>
<dbReference type="STRING" id="1276258.SAPIS_v1c01460"/>
<dbReference type="GO" id="GO:0005829">
    <property type="term" value="C:cytosol"/>
    <property type="evidence" value="ECO:0007669"/>
    <property type="project" value="TreeGrafter"/>
</dbReference>
<dbReference type="PANTHER" id="PTHR10000">
    <property type="entry name" value="PHOSPHOSERINE PHOSPHATASE"/>
    <property type="match status" value="1"/>
</dbReference>
<proteinExistence type="predicted"/>
<dbReference type="NCBIfam" id="TIGR01484">
    <property type="entry name" value="HAD-SF-IIB"/>
    <property type="match status" value="1"/>
</dbReference>
<dbReference type="KEGG" id="sapi:SAPIS_v1c01460"/>
<dbReference type="InterPro" id="IPR006379">
    <property type="entry name" value="HAD-SF_hydro_IIB"/>
</dbReference>
<keyword evidence="2" id="KW-1185">Reference proteome</keyword>
<dbReference type="GO" id="GO:0000287">
    <property type="term" value="F:magnesium ion binding"/>
    <property type="evidence" value="ECO:0007669"/>
    <property type="project" value="TreeGrafter"/>
</dbReference>
<dbReference type="OrthoDB" id="388819at2"/>
<dbReference type="PROSITE" id="PS01229">
    <property type="entry name" value="COF_2"/>
    <property type="match status" value="1"/>
</dbReference>